<feature type="transmembrane region" description="Helical" evidence="1">
    <location>
        <begin position="149"/>
        <end position="173"/>
    </location>
</feature>
<feature type="transmembrane region" description="Helical" evidence="1">
    <location>
        <begin position="234"/>
        <end position="260"/>
    </location>
</feature>
<evidence type="ECO:0000313" key="3">
    <source>
        <dbReference type="Proteomes" id="UP000284842"/>
    </source>
</evidence>
<keyword evidence="1" id="KW-0472">Membrane</keyword>
<keyword evidence="1" id="KW-1133">Transmembrane helix</keyword>
<proteinExistence type="predicted"/>
<evidence type="ECO:0008006" key="4">
    <source>
        <dbReference type="Google" id="ProtNLM"/>
    </source>
</evidence>
<keyword evidence="3" id="KW-1185">Reference proteome</keyword>
<dbReference type="EMBL" id="NHTK01005228">
    <property type="protein sequence ID" value="PPQ81884.1"/>
    <property type="molecule type" value="Genomic_DNA"/>
</dbReference>
<gene>
    <name evidence="2" type="ORF">CVT24_008380</name>
</gene>
<name>A0A409WTM2_9AGAR</name>
<accession>A0A409WTM2</accession>
<dbReference type="InParanoid" id="A0A409WTM2"/>
<sequence>MSGTLGNVTSWQPVGESSFDILNESASLIGATTVLSFTYGIVFTLFCICVHSLVQQYKSGVRKRQAIFSLVYMSIMFSFGTIYCAVNAWESQVEFVNFRNFPGGPLAYSHYIFSSPLNILSSVVFVATSWMNDALLLWRLWVIYRGSRFYIPVVLGCSVIYITTFVLGVVLLVEALSPNETLFAATVVGFGTAYYSLTVAYTIIVTGLLLARILGIRRNLIKVTGWTEYGSQYLGIVVLIVESSALYTVWGIIFLALYLTNSPIEGIFLETLSEIQIIAPLLLMYRVSQGKAWKEDTSMQLTSINIRSGRGTFHTNASTVINSGSTSQNIHVVVDKDILSTSSDSRKNVKLDTKAEVYSMDQV</sequence>
<evidence type="ECO:0000256" key="1">
    <source>
        <dbReference type="SAM" id="Phobius"/>
    </source>
</evidence>
<feature type="transmembrane region" description="Helical" evidence="1">
    <location>
        <begin position="108"/>
        <end position="128"/>
    </location>
</feature>
<evidence type="ECO:0000313" key="2">
    <source>
        <dbReference type="EMBL" id="PPQ81884.1"/>
    </source>
</evidence>
<feature type="transmembrane region" description="Helical" evidence="1">
    <location>
        <begin position="28"/>
        <end position="54"/>
    </location>
</feature>
<keyword evidence="1" id="KW-0812">Transmembrane</keyword>
<feature type="transmembrane region" description="Helical" evidence="1">
    <location>
        <begin position="66"/>
        <end position="88"/>
    </location>
</feature>
<comment type="caution">
    <text evidence="2">The sequence shown here is derived from an EMBL/GenBank/DDBJ whole genome shotgun (WGS) entry which is preliminary data.</text>
</comment>
<dbReference type="AlphaFoldDB" id="A0A409WTM2"/>
<organism evidence="2 3">
    <name type="scientific">Panaeolus cyanescens</name>
    <dbReference type="NCBI Taxonomy" id="181874"/>
    <lineage>
        <taxon>Eukaryota</taxon>
        <taxon>Fungi</taxon>
        <taxon>Dikarya</taxon>
        <taxon>Basidiomycota</taxon>
        <taxon>Agaricomycotina</taxon>
        <taxon>Agaricomycetes</taxon>
        <taxon>Agaricomycetidae</taxon>
        <taxon>Agaricales</taxon>
        <taxon>Agaricineae</taxon>
        <taxon>Galeropsidaceae</taxon>
        <taxon>Panaeolus</taxon>
    </lineage>
</organism>
<dbReference type="Proteomes" id="UP000284842">
    <property type="component" value="Unassembled WGS sequence"/>
</dbReference>
<dbReference type="OrthoDB" id="2905268at2759"/>
<protein>
    <recommendedName>
        <fullName evidence="4">G-protein coupled receptors family 1 profile domain-containing protein</fullName>
    </recommendedName>
</protein>
<feature type="transmembrane region" description="Helical" evidence="1">
    <location>
        <begin position="193"/>
        <end position="214"/>
    </location>
</feature>
<reference evidence="2 3" key="1">
    <citation type="journal article" date="2018" name="Evol. Lett.">
        <title>Horizontal gene cluster transfer increased hallucinogenic mushroom diversity.</title>
        <authorList>
            <person name="Reynolds H.T."/>
            <person name="Vijayakumar V."/>
            <person name="Gluck-Thaler E."/>
            <person name="Korotkin H.B."/>
            <person name="Matheny P.B."/>
            <person name="Slot J.C."/>
        </authorList>
    </citation>
    <scope>NUCLEOTIDE SEQUENCE [LARGE SCALE GENOMIC DNA]</scope>
    <source>
        <strain evidence="2 3">2629</strain>
    </source>
</reference>